<reference evidence="2" key="1">
    <citation type="journal article" date="2007" name="Emerg. Infect. Dis.">
        <title>Norovirus in captive lion cub (Panthera leo).</title>
        <authorList>
            <person name="Martella V."/>
            <person name="Campolo M."/>
            <person name="Lorusso E."/>
            <person name="Cavicchio P."/>
            <person name="Camero M."/>
            <person name="Bellacicco A.L."/>
            <person name="Decaro N."/>
            <person name="Elia G."/>
            <person name="Greco G."/>
            <person name="Corrente M."/>
            <person name="Desario C."/>
            <person name="Arista S."/>
            <person name="Banyai K."/>
            <person name="Koopmans M."/>
            <person name="Buonavoglia C."/>
        </authorList>
    </citation>
    <scope>NUCLEOTIDE SEQUENCE</scope>
    <source>
        <strain evidence="2">Lion/GGIV.2/Pistoia/387/06/ITA</strain>
    </source>
</reference>
<evidence type="ECO:0000313" key="2">
    <source>
        <dbReference type="EMBL" id="ABR15784.1"/>
    </source>
</evidence>
<accession>A6YDE0</accession>
<feature type="region of interest" description="Disordered" evidence="1">
    <location>
        <begin position="125"/>
        <end position="179"/>
    </location>
</feature>
<organism evidence="2">
    <name type="scientific">Norovirus lion/GIV.2/Pistoia/387/06/ITA</name>
    <dbReference type="NCBI Taxonomy" id="448066"/>
    <lineage>
        <taxon>Viruses</taxon>
        <taxon>Riboviria</taxon>
        <taxon>Orthornavirae</taxon>
        <taxon>Pisuviricota</taxon>
        <taxon>Pisoniviricetes</taxon>
        <taxon>Picornavirales</taxon>
        <taxon>Caliciviridae</taxon>
        <taxon>Norovirus</taxon>
        <taxon>Norovirus norwalkense</taxon>
        <taxon>Norwalk virus</taxon>
    </lineage>
</organism>
<proteinExistence type="predicted"/>
<evidence type="ECO:0000256" key="1">
    <source>
        <dbReference type="SAM" id="MobiDB-lite"/>
    </source>
</evidence>
<dbReference type="EMBL" id="EF450827">
    <property type="protein sequence ID" value="ABR15784.1"/>
    <property type="molecule type" value="Genomic_RNA"/>
</dbReference>
<dbReference type="InterPro" id="IPR004278">
    <property type="entry name" value="VP2"/>
</dbReference>
<protein>
    <submittedName>
        <fullName evidence="2">Minor capsid protein</fullName>
    </submittedName>
</protein>
<sequence>MAGALVAGIAGDLLGSAVNGLVGAGANAINQSVEFGYNQALQSNSFRHDKEMLAMQVAATRQLQSDLIGVREQALRKGGFTDTDAARGAIGAPMTTLIDWNGTRLSAPGAMHTSAYSGRFVPQVAPRREVRTPTAHTAPSSTTPARLELESASVASSSWGQPVASNTTSSTSLSRSSGSAASADRVSGWVSEQNRLAPFHADALRLTWGSSGSSRSSSLASTVDGAVLDSWTPAFNLRRQPLFARFHPRGASNA</sequence>
<dbReference type="Pfam" id="PF03035">
    <property type="entry name" value="RNA_capsid"/>
    <property type="match status" value="1"/>
</dbReference>
<feature type="compositionally biased region" description="Low complexity" evidence="1">
    <location>
        <begin position="132"/>
        <end position="179"/>
    </location>
</feature>
<name>A6YDE0_NORV</name>